<organism evidence="3 4">
    <name type="scientific">Batillaria attramentaria</name>
    <dbReference type="NCBI Taxonomy" id="370345"/>
    <lineage>
        <taxon>Eukaryota</taxon>
        <taxon>Metazoa</taxon>
        <taxon>Spiralia</taxon>
        <taxon>Lophotrochozoa</taxon>
        <taxon>Mollusca</taxon>
        <taxon>Gastropoda</taxon>
        <taxon>Caenogastropoda</taxon>
        <taxon>Sorbeoconcha</taxon>
        <taxon>Cerithioidea</taxon>
        <taxon>Batillariidae</taxon>
        <taxon>Batillaria</taxon>
    </lineage>
</organism>
<evidence type="ECO:0000256" key="1">
    <source>
        <dbReference type="SAM" id="MobiDB-lite"/>
    </source>
</evidence>
<name>A0ABD0KJE1_9CAEN</name>
<evidence type="ECO:0000256" key="2">
    <source>
        <dbReference type="SAM" id="SignalP"/>
    </source>
</evidence>
<feature type="region of interest" description="Disordered" evidence="1">
    <location>
        <begin position="143"/>
        <end position="167"/>
    </location>
</feature>
<feature type="signal peptide" evidence="2">
    <location>
        <begin position="1"/>
        <end position="19"/>
    </location>
</feature>
<keyword evidence="4" id="KW-1185">Reference proteome</keyword>
<reference evidence="3 4" key="1">
    <citation type="journal article" date="2023" name="Sci. Data">
        <title>Genome assembly of the Korean intertidal mud-creeper Batillaria attramentaria.</title>
        <authorList>
            <person name="Patra A.K."/>
            <person name="Ho P.T."/>
            <person name="Jun S."/>
            <person name="Lee S.J."/>
            <person name="Kim Y."/>
            <person name="Won Y.J."/>
        </authorList>
    </citation>
    <scope>NUCLEOTIDE SEQUENCE [LARGE SCALE GENOMIC DNA]</scope>
    <source>
        <strain evidence="3">Wonlab-2016</strain>
    </source>
</reference>
<accession>A0ABD0KJE1</accession>
<sequence>MDMTFAVLLIFGTVAVVRTGKPLTPASQPTLGRRQLTKCYPSYIACILDTGDYAACQDYLNGKRSLPCPAGAMPEAGGKRRASDNPRKRQLTKCYTSYIACVLDTGNYTVCQDYLSGKRSSPCFAAPKRDVLGAFLADDNLDDKQKRNIHEENGDVDDDTDSEKRSVRAWDGDFDDDAWKRGLDD</sequence>
<protein>
    <submittedName>
        <fullName evidence="3">Uncharacterized protein</fullName>
    </submittedName>
</protein>
<evidence type="ECO:0000313" key="4">
    <source>
        <dbReference type="Proteomes" id="UP001519460"/>
    </source>
</evidence>
<evidence type="ECO:0000313" key="3">
    <source>
        <dbReference type="EMBL" id="KAK7487209.1"/>
    </source>
</evidence>
<feature type="chain" id="PRO_5044791073" evidence="2">
    <location>
        <begin position="20"/>
        <end position="185"/>
    </location>
</feature>
<keyword evidence="2" id="KW-0732">Signal</keyword>
<dbReference type="EMBL" id="JACVVK020000168">
    <property type="protein sequence ID" value="KAK7487209.1"/>
    <property type="molecule type" value="Genomic_DNA"/>
</dbReference>
<feature type="compositionally biased region" description="Basic and acidic residues" evidence="1">
    <location>
        <begin position="143"/>
        <end position="153"/>
    </location>
</feature>
<dbReference type="AlphaFoldDB" id="A0ABD0KJE1"/>
<dbReference type="Proteomes" id="UP001519460">
    <property type="component" value="Unassembled WGS sequence"/>
</dbReference>
<comment type="caution">
    <text evidence="3">The sequence shown here is derived from an EMBL/GenBank/DDBJ whole genome shotgun (WGS) entry which is preliminary data.</text>
</comment>
<proteinExistence type="predicted"/>
<gene>
    <name evidence="3" type="ORF">BaRGS_00021561</name>
</gene>